<evidence type="ECO:0000256" key="7">
    <source>
        <dbReference type="ARBA" id="ARBA00023034"/>
    </source>
</evidence>
<dbReference type="OrthoDB" id="10254842at2759"/>
<evidence type="ECO:0000256" key="5">
    <source>
        <dbReference type="ARBA" id="ARBA00022824"/>
    </source>
</evidence>
<dbReference type="InterPro" id="IPR016696">
    <property type="entry name" value="TRAPP-I_su5"/>
</dbReference>
<dbReference type="Pfam" id="PF04051">
    <property type="entry name" value="TRAPP"/>
    <property type="match status" value="1"/>
</dbReference>
<dbReference type="GO" id="GO:0006888">
    <property type="term" value="P:endoplasmic reticulum to Golgi vesicle-mediated transport"/>
    <property type="evidence" value="ECO:0007669"/>
    <property type="project" value="TreeGrafter"/>
</dbReference>
<reference evidence="9 10" key="1">
    <citation type="journal article" date="2018" name="Mol. Biol. Evol.">
        <title>Broad Genomic Sampling Reveals a Smut Pathogenic Ancestry of the Fungal Clade Ustilaginomycotina.</title>
        <authorList>
            <person name="Kijpornyongpan T."/>
            <person name="Mondo S.J."/>
            <person name="Barry K."/>
            <person name="Sandor L."/>
            <person name="Lee J."/>
            <person name="Lipzen A."/>
            <person name="Pangilinan J."/>
            <person name="LaButti K."/>
            <person name="Hainaut M."/>
            <person name="Henrissat B."/>
            <person name="Grigoriev I.V."/>
            <person name="Spatafora J.W."/>
            <person name="Aime M.C."/>
        </authorList>
    </citation>
    <scope>NUCLEOTIDE SEQUENCE [LARGE SCALE GENOMIC DNA]</scope>
    <source>
        <strain evidence="9 10">MCA 5214</strain>
    </source>
</reference>
<dbReference type="STRING" id="1569628.A0A316UYN8"/>
<evidence type="ECO:0000313" key="9">
    <source>
        <dbReference type="EMBL" id="PWN30409.1"/>
    </source>
</evidence>
<dbReference type="GO" id="GO:1990071">
    <property type="term" value="C:TRAPPII protein complex"/>
    <property type="evidence" value="ECO:0007669"/>
    <property type="project" value="TreeGrafter"/>
</dbReference>
<dbReference type="InterPro" id="IPR007194">
    <property type="entry name" value="TRAPP_component"/>
</dbReference>
<dbReference type="CDD" id="cd14943">
    <property type="entry name" value="TRAPPC5_Trs31"/>
    <property type="match status" value="1"/>
</dbReference>
<comment type="subcellular location">
    <subcellularLocation>
        <location evidence="1">Endoplasmic reticulum</location>
    </subcellularLocation>
    <subcellularLocation>
        <location evidence="2">Golgi apparatus</location>
    </subcellularLocation>
</comment>
<evidence type="ECO:0000256" key="4">
    <source>
        <dbReference type="ARBA" id="ARBA00022448"/>
    </source>
</evidence>
<feature type="compositionally biased region" description="Basic and acidic residues" evidence="8">
    <location>
        <begin position="90"/>
        <end position="100"/>
    </location>
</feature>
<feature type="region of interest" description="Disordered" evidence="8">
    <location>
        <begin position="1"/>
        <end position="104"/>
    </location>
</feature>
<dbReference type="InterPro" id="IPR024096">
    <property type="entry name" value="NO_sig/Golgi_transp_ligand-bd"/>
</dbReference>
<feature type="compositionally biased region" description="Low complexity" evidence="8">
    <location>
        <begin position="73"/>
        <end position="86"/>
    </location>
</feature>
<accession>A0A316UYN8</accession>
<dbReference type="FunFam" id="3.30.1380.20:FF:000002">
    <property type="entry name" value="Trafficking protein particle complex subunit"/>
    <property type="match status" value="1"/>
</dbReference>
<dbReference type="Gene3D" id="3.30.1380.20">
    <property type="entry name" value="Trafficking protein particle complex subunit 3"/>
    <property type="match status" value="1"/>
</dbReference>
<keyword evidence="4" id="KW-0813">Transport</keyword>
<dbReference type="SUPFAM" id="SSF111126">
    <property type="entry name" value="Ligand-binding domain in the NO signalling and Golgi transport"/>
    <property type="match status" value="1"/>
</dbReference>
<protein>
    <submittedName>
        <fullName evidence="9">TRAPP I complex</fullName>
    </submittedName>
</protein>
<evidence type="ECO:0000256" key="8">
    <source>
        <dbReference type="SAM" id="MobiDB-lite"/>
    </source>
</evidence>
<dbReference type="EMBL" id="KZ819662">
    <property type="protein sequence ID" value="PWN30409.1"/>
    <property type="molecule type" value="Genomic_DNA"/>
</dbReference>
<dbReference type="GO" id="GO:1990072">
    <property type="term" value="C:TRAPPIII protein complex"/>
    <property type="evidence" value="ECO:0007669"/>
    <property type="project" value="TreeGrafter"/>
</dbReference>
<dbReference type="RefSeq" id="XP_025365021.1">
    <property type="nucleotide sequence ID" value="XM_025505061.1"/>
</dbReference>
<keyword evidence="7" id="KW-0333">Golgi apparatus</keyword>
<dbReference type="Proteomes" id="UP000245884">
    <property type="component" value="Unassembled WGS sequence"/>
</dbReference>
<evidence type="ECO:0000256" key="1">
    <source>
        <dbReference type="ARBA" id="ARBA00004240"/>
    </source>
</evidence>
<evidence type="ECO:0000256" key="6">
    <source>
        <dbReference type="ARBA" id="ARBA00022892"/>
    </source>
</evidence>
<dbReference type="AlphaFoldDB" id="A0A316UYN8"/>
<evidence type="ECO:0000256" key="3">
    <source>
        <dbReference type="ARBA" id="ARBA00006218"/>
    </source>
</evidence>
<comment type="similarity">
    <text evidence="3">Belongs to the TRAPP small subunits family. BET3 subfamily.</text>
</comment>
<dbReference type="GO" id="GO:1990070">
    <property type="term" value="C:TRAPPI protein complex"/>
    <property type="evidence" value="ECO:0007669"/>
    <property type="project" value="TreeGrafter"/>
</dbReference>
<proteinExistence type="inferred from homology"/>
<gene>
    <name evidence="9" type="ORF">BDZ90DRAFT_229434</name>
</gene>
<organism evidence="9 10">
    <name type="scientific">Jaminaea rosea</name>
    <dbReference type="NCBI Taxonomy" id="1569628"/>
    <lineage>
        <taxon>Eukaryota</taxon>
        <taxon>Fungi</taxon>
        <taxon>Dikarya</taxon>
        <taxon>Basidiomycota</taxon>
        <taxon>Ustilaginomycotina</taxon>
        <taxon>Exobasidiomycetes</taxon>
        <taxon>Microstromatales</taxon>
        <taxon>Microstromatales incertae sedis</taxon>
        <taxon>Jaminaea</taxon>
    </lineage>
</organism>
<sequence>MASSSSRFASSGGPRTSAPPASPAQSMAAASSSSSSSYPLSPSPRSSLPGRSRMSTPSSALPAGVASYLARTPSVSGPSASSASSSQHQDLLDRPRDKTKTTQVASSSLSFLYAEIVSYTQGRVTGIGDLERRLSLLGYHHGQRLLPLLHSRLESPTGGGASSSNKNPKRETRLLPMLLWVHGQAWKALFGKAADSLERSTERSDEYMISTNQPVYSRGISVPKDMSQLSVEAYTAGIVEAILDGMGFPARVTAHSVPTAEHPQRTTILIKLDKTVMEREEALG</sequence>
<keyword evidence="5" id="KW-0256">Endoplasmic reticulum</keyword>
<dbReference type="GO" id="GO:0005783">
    <property type="term" value="C:endoplasmic reticulum"/>
    <property type="evidence" value="ECO:0007669"/>
    <property type="project" value="UniProtKB-SubCell"/>
</dbReference>
<feature type="compositionally biased region" description="Low complexity" evidence="8">
    <location>
        <begin position="1"/>
        <end position="55"/>
    </location>
</feature>
<dbReference type="PANTHER" id="PTHR20902">
    <property type="entry name" value="41-2 PROTEIN ANTIGEN-RELATED"/>
    <property type="match status" value="1"/>
</dbReference>
<evidence type="ECO:0000313" key="10">
    <source>
        <dbReference type="Proteomes" id="UP000245884"/>
    </source>
</evidence>
<dbReference type="GeneID" id="37026884"/>
<evidence type="ECO:0000256" key="2">
    <source>
        <dbReference type="ARBA" id="ARBA00004555"/>
    </source>
</evidence>
<dbReference type="PANTHER" id="PTHR20902:SF0">
    <property type="entry name" value="TRAFFICKING PROTEIN PARTICLE COMPLEX SUBUNIT 5"/>
    <property type="match status" value="1"/>
</dbReference>
<name>A0A316UYN8_9BASI</name>
<keyword evidence="10" id="KW-1185">Reference proteome</keyword>
<keyword evidence="6" id="KW-0931">ER-Golgi transport</keyword>